<dbReference type="OrthoDB" id="3268648at2"/>
<feature type="region of interest" description="Disordered" evidence="1">
    <location>
        <begin position="1"/>
        <end position="37"/>
    </location>
</feature>
<dbReference type="Gene3D" id="1.10.101.10">
    <property type="entry name" value="PGBD-like superfamily/PGBD"/>
    <property type="match status" value="1"/>
</dbReference>
<feature type="compositionally biased region" description="Basic residues" evidence="1">
    <location>
        <begin position="12"/>
        <end position="25"/>
    </location>
</feature>
<evidence type="ECO:0000313" key="3">
    <source>
        <dbReference type="EMBL" id="QAY71404.1"/>
    </source>
</evidence>
<dbReference type="Pfam" id="PF01471">
    <property type="entry name" value="PG_binding_1"/>
    <property type="match status" value="1"/>
</dbReference>
<protein>
    <submittedName>
        <fullName evidence="3">Biotin/lipoyl-binding protein</fullName>
    </submittedName>
</protein>
<dbReference type="Proteomes" id="UP000292118">
    <property type="component" value="Chromosome"/>
</dbReference>
<sequence>MSRASRCGCRTSRSRRRQSWRRSARSHGSDGSGGGPVTRTAWARAGWIGAVVAALGVGAVAGRATFVPPRAAAEDVPVATFTVVEGTIGQTLSLPVTARWGTTPVPAPATAGTVTSIDVEQGRQVSAGDVLYEVDLRPAVVAQGTVPAFRDLGRDARGEDVAQVQRFLVAGGYLAGEAGGRFDARTVTAVKAWQRALGVLQTGVGAAGDLVFVPSLPARVFLTGDVVVGAILTPGTATVAVVDAAPRFTMSLGGTTQPGVVPVTGQRVEIEPEPGADPWVAVVSGSTQTEAGGVVLDLAAADGGPVCGAECDLVPVTGKDTTFPGSVLLSDLVTGPSVPPAALGTGPDGSRFVVTPDGGHVPVTVTAVDASRAIVDGLTVGDVVKLFADAS</sequence>
<name>A0A4P6F6W3_9MICO</name>
<dbReference type="InterPro" id="IPR002477">
    <property type="entry name" value="Peptidoglycan-bd-like"/>
</dbReference>
<dbReference type="KEGG" id="xya:ET471_16340"/>
<dbReference type="InterPro" id="IPR036365">
    <property type="entry name" value="PGBD-like_sf"/>
</dbReference>
<evidence type="ECO:0000256" key="1">
    <source>
        <dbReference type="SAM" id="MobiDB-lite"/>
    </source>
</evidence>
<dbReference type="InterPro" id="IPR036366">
    <property type="entry name" value="PGBDSf"/>
</dbReference>
<dbReference type="SUPFAM" id="SSF47090">
    <property type="entry name" value="PGBD-like"/>
    <property type="match status" value="1"/>
</dbReference>
<proteinExistence type="predicted"/>
<reference evidence="3 4" key="1">
    <citation type="submission" date="2019-01" db="EMBL/GenBank/DDBJ databases">
        <title>Genome sequencing of strain FW10M-9.</title>
        <authorList>
            <person name="Heo J."/>
            <person name="Kim S.-J."/>
            <person name="Kim J.-S."/>
            <person name="Hong S.-B."/>
            <person name="Kwon S.-W."/>
        </authorList>
    </citation>
    <scope>NUCLEOTIDE SEQUENCE [LARGE SCALE GENOMIC DNA]</scope>
    <source>
        <strain evidence="3 4">FW10M-9</strain>
    </source>
</reference>
<gene>
    <name evidence="3" type="ORF">ET471_16340</name>
</gene>
<feature type="domain" description="Peptidoglycan binding-like" evidence="2">
    <location>
        <begin position="157"/>
        <end position="204"/>
    </location>
</feature>
<organism evidence="3 4">
    <name type="scientific">Xylanimonas protaetiae</name>
    <dbReference type="NCBI Taxonomy" id="2509457"/>
    <lineage>
        <taxon>Bacteria</taxon>
        <taxon>Bacillati</taxon>
        <taxon>Actinomycetota</taxon>
        <taxon>Actinomycetes</taxon>
        <taxon>Micrococcales</taxon>
        <taxon>Promicromonosporaceae</taxon>
        <taxon>Xylanimonas</taxon>
    </lineage>
</organism>
<accession>A0A4P6F6W3</accession>
<evidence type="ECO:0000259" key="2">
    <source>
        <dbReference type="Pfam" id="PF01471"/>
    </source>
</evidence>
<evidence type="ECO:0000313" key="4">
    <source>
        <dbReference type="Proteomes" id="UP000292118"/>
    </source>
</evidence>
<feature type="compositionally biased region" description="Low complexity" evidence="1">
    <location>
        <begin position="1"/>
        <end position="11"/>
    </location>
</feature>
<dbReference type="AlphaFoldDB" id="A0A4P6F6W3"/>
<keyword evidence="4" id="KW-1185">Reference proteome</keyword>
<dbReference type="EMBL" id="CP035493">
    <property type="protein sequence ID" value="QAY71404.1"/>
    <property type="molecule type" value="Genomic_DNA"/>
</dbReference>